<dbReference type="Pfam" id="PF01694">
    <property type="entry name" value="Rhomboid"/>
    <property type="match status" value="1"/>
</dbReference>
<dbReference type="InterPro" id="IPR022764">
    <property type="entry name" value="Peptidase_S54_rhomboid_dom"/>
</dbReference>
<keyword evidence="4 5" id="KW-0472">Membrane</keyword>
<comment type="subcellular location">
    <subcellularLocation>
        <location evidence="1">Membrane</location>
        <topology evidence="1">Multi-pass membrane protein</topology>
    </subcellularLocation>
</comment>
<dbReference type="Gene3D" id="1.20.1540.10">
    <property type="entry name" value="Rhomboid-like"/>
    <property type="match status" value="1"/>
</dbReference>
<protein>
    <submittedName>
        <fullName evidence="7">Rhomboid family GlyGly-CTERM serine protease</fullName>
    </submittedName>
</protein>
<gene>
    <name evidence="7" type="ORF">SAMN04487854_10111</name>
</gene>
<name>A0ABY1G7Z7_9GAMM</name>
<evidence type="ECO:0000256" key="5">
    <source>
        <dbReference type="SAM" id="Phobius"/>
    </source>
</evidence>
<dbReference type="RefSeq" id="WP_405127521.1">
    <property type="nucleotide sequence ID" value="NZ_FPAZ01000001.1"/>
</dbReference>
<keyword evidence="2 5" id="KW-0812">Transmembrane</keyword>
<dbReference type="Proteomes" id="UP000183805">
    <property type="component" value="Unassembled WGS sequence"/>
</dbReference>
<dbReference type="InterPro" id="IPR023826">
    <property type="entry name" value="Rhom-like_SP_proteobac"/>
</dbReference>
<sequence>MQNLRYNKNNMINLPLKPQYVLPPLCLMLISTLFAAFNLNDYLEFNRNLVADGEFWRIFTSQFVHANWPHLALNCAGILLIWALHAEHTSPARYAFNTAVLALWCGLGVWLFCPDIKIYTGLSALLHGVIIWGAVKDVQAGMLSGWLLFIGTWAKVVWEQVAGPSESVRQLIASNVAIDAHFIGAVGGTVLALPVLIKVIKHRE</sequence>
<keyword evidence="8" id="KW-1185">Reference proteome</keyword>
<dbReference type="GO" id="GO:0008233">
    <property type="term" value="F:peptidase activity"/>
    <property type="evidence" value="ECO:0007669"/>
    <property type="project" value="UniProtKB-KW"/>
</dbReference>
<feature type="transmembrane region" description="Helical" evidence="5">
    <location>
        <begin position="94"/>
        <end position="112"/>
    </location>
</feature>
<evidence type="ECO:0000313" key="8">
    <source>
        <dbReference type="Proteomes" id="UP000183805"/>
    </source>
</evidence>
<evidence type="ECO:0000256" key="3">
    <source>
        <dbReference type="ARBA" id="ARBA00022989"/>
    </source>
</evidence>
<evidence type="ECO:0000256" key="2">
    <source>
        <dbReference type="ARBA" id="ARBA00022692"/>
    </source>
</evidence>
<evidence type="ECO:0000259" key="6">
    <source>
        <dbReference type="Pfam" id="PF01694"/>
    </source>
</evidence>
<comment type="caution">
    <text evidence="7">The sequence shown here is derived from an EMBL/GenBank/DDBJ whole genome shotgun (WGS) entry which is preliminary data.</text>
</comment>
<dbReference type="GO" id="GO:0006508">
    <property type="term" value="P:proteolysis"/>
    <property type="evidence" value="ECO:0007669"/>
    <property type="project" value="UniProtKB-KW"/>
</dbReference>
<keyword evidence="3 5" id="KW-1133">Transmembrane helix</keyword>
<evidence type="ECO:0000256" key="4">
    <source>
        <dbReference type="ARBA" id="ARBA00023136"/>
    </source>
</evidence>
<feature type="transmembrane region" description="Helical" evidence="5">
    <location>
        <begin position="59"/>
        <end position="82"/>
    </location>
</feature>
<feature type="domain" description="Peptidase S54 rhomboid" evidence="6">
    <location>
        <begin position="53"/>
        <end position="195"/>
    </location>
</feature>
<proteinExistence type="predicted"/>
<reference evidence="7 8" key="1">
    <citation type="submission" date="2016-10" db="EMBL/GenBank/DDBJ databases">
        <authorList>
            <person name="Varghese N."/>
            <person name="Submissions S."/>
        </authorList>
    </citation>
    <scope>NUCLEOTIDE SEQUENCE [LARGE SCALE GENOMIC DNA]</scope>
    <source>
        <strain evidence="7 8">CGMCC 1.8499</strain>
    </source>
</reference>
<dbReference type="NCBIfam" id="TIGR03902">
    <property type="entry name" value="rhom_GG_sort"/>
    <property type="match status" value="1"/>
</dbReference>
<evidence type="ECO:0000256" key="1">
    <source>
        <dbReference type="ARBA" id="ARBA00004141"/>
    </source>
</evidence>
<dbReference type="EMBL" id="FPAZ01000001">
    <property type="protein sequence ID" value="SFT32294.1"/>
    <property type="molecule type" value="Genomic_DNA"/>
</dbReference>
<accession>A0ABY1G7Z7</accession>
<feature type="transmembrane region" description="Helical" evidence="5">
    <location>
        <begin position="118"/>
        <end position="135"/>
    </location>
</feature>
<feature type="transmembrane region" description="Helical" evidence="5">
    <location>
        <begin position="178"/>
        <end position="200"/>
    </location>
</feature>
<feature type="transmembrane region" description="Helical" evidence="5">
    <location>
        <begin position="20"/>
        <end position="39"/>
    </location>
</feature>
<organism evidence="7 8">
    <name type="scientific">Pseudoalteromonas lipolytica</name>
    <dbReference type="NCBI Taxonomy" id="570156"/>
    <lineage>
        <taxon>Bacteria</taxon>
        <taxon>Pseudomonadati</taxon>
        <taxon>Pseudomonadota</taxon>
        <taxon>Gammaproteobacteria</taxon>
        <taxon>Alteromonadales</taxon>
        <taxon>Pseudoalteromonadaceae</taxon>
        <taxon>Pseudoalteromonas</taxon>
    </lineage>
</organism>
<keyword evidence="7" id="KW-0378">Hydrolase</keyword>
<feature type="transmembrane region" description="Helical" evidence="5">
    <location>
        <begin position="142"/>
        <end position="158"/>
    </location>
</feature>
<evidence type="ECO:0000313" key="7">
    <source>
        <dbReference type="EMBL" id="SFT32294.1"/>
    </source>
</evidence>
<keyword evidence="7" id="KW-0645">Protease</keyword>
<dbReference type="SUPFAM" id="SSF144091">
    <property type="entry name" value="Rhomboid-like"/>
    <property type="match status" value="1"/>
</dbReference>
<dbReference type="InterPro" id="IPR035952">
    <property type="entry name" value="Rhomboid-like_sf"/>
</dbReference>